<dbReference type="InterPro" id="IPR008991">
    <property type="entry name" value="Translation_prot_SH3-like_sf"/>
</dbReference>
<reference evidence="8" key="2">
    <citation type="submission" date="2019-04" db="EMBL/GenBank/DDBJ databases">
        <authorList>
            <person name="Pasella M."/>
        </authorList>
    </citation>
    <scope>NUCLEOTIDE SEQUENCE</scope>
</reference>
<geneLocation type="plastid" evidence="8"/>
<evidence type="ECO:0000256" key="2">
    <source>
        <dbReference type="ARBA" id="ARBA00010618"/>
    </source>
</evidence>
<evidence type="ECO:0000256" key="5">
    <source>
        <dbReference type="ARBA" id="ARBA00035282"/>
    </source>
</evidence>
<dbReference type="GO" id="GO:0006412">
    <property type="term" value="P:translation"/>
    <property type="evidence" value="ECO:0007669"/>
    <property type="project" value="InterPro"/>
</dbReference>
<keyword evidence="4" id="KW-0687">Ribonucleoprotein</keyword>
<keyword evidence="8" id="KW-0934">Plastid</keyword>
<dbReference type="CDD" id="cd06089">
    <property type="entry name" value="KOW_RPL26"/>
    <property type="match status" value="1"/>
</dbReference>
<dbReference type="Gene3D" id="2.30.30.30">
    <property type="match status" value="1"/>
</dbReference>
<evidence type="ECO:0000256" key="3">
    <source>
        <dbReference type="ARBA" id="ARBA00022980"/>
    </source>
</evidence>
<dbReference type="InterPro" id="IPR003256">
    <property type="entry name" value="Ribosomal_uL24"/>
</dbReference>
<dbReference type="SUPFAM" id="SSF50104">
    <property type="entry name" value="Translation proteins SH3-like domain"/>
    <property type="match status" value="1"/>
</dbReference>
<dbReference type="GO" id="GO:0003735">
    <property type="term" value="F:structural constituent of ribosome"/>
    <property type="evidence" value="ECO:0007669"/>
    <property type="project" value="InterPro"/>
</dbReference>
<keyword evidence="3 8" id="KW-0689">Ribosomal protein</keyword>
<dbReference type="GO" id="GO:0003723">
    <property type="term" value="F:RNA binding"/>
    <property type="evidence" value="ECO:0007669"/>
    <property type="project" value="InterPro"/>
</dbReference>
<dbReference type="InterPro" id="IPR014722">
    <property type="entry name" value="Rib_uL2_dom2"/>
</dbReference>
<dbReference type="InterPro" id="IPR057264">
    <property type="entry name" value="Ribosomal_uL24_C"/>
</dbReference>
<evidence type="ECO:0000256" key="4">
    <source>
        <dbReference type="ARBA" id="ARBA00023274"/>
    </source>
</evidence>
<dbReference type="NCBIfam" id="TIGR01079">
    <property type="entry name" value="rplX_bact"/>
    <property type="match status" value="1"/>
</dbReference>
<proteinExistence type="inferred from homology"/>
<dbReference type="Pfam" id="PF00467">
    <property type="entry name" value="KOW"/>
    <property type="match status" value="1"/>
</dbReference>
<dbReference type="GO" id="GO:0005840">
    <property type="term" value="C:ribosome"/>
    <property type="evidence" value="ECO:0007669"/>
    <property type="project" value="UniProtKB-KW"/>
</dbReference>
<evidence type="ECO:0000259" key="7">
    <source>
        <dbReference type="SMART" id="SM00739"/>
    </source>
</evidence>
<feature type="domain" description="KOW" evidence="7">
    <location>
        <begin position="2"/>
        <end position="29"/>
    </location>
</feature>
<dbReference type="PANTHER" id="PTHR12903">
    <property type="entry name" value="MITOCHONDRIAL RIBOSOMAL PROTEIN L24"/>
    <property type="match status" value="1"/>
</dbReference>
<dbReference type="InterPro" id="IPR041988">
    <property type="entry name" value="Ribosomal_uL24_KOW"/>
</dbReference>
<organism evidence="8">
    <name type="scientific">Gayliella sp</name>
    <dbReference type="NCBI Taxonomy" id="2575623"/>
    <lineage>
        <taxon>Eukaryota</taxon>
        <taxon>Rhodophyta</taxon>
        <taxon>Florideophyceae</taxon>
        <taxon>Rhodymeniophycidae</taxon>
        <taxon>Ceramiales</taxon>
        <taxon>Ceramiaceae</taxon>
        <taxon>Gayliella</taxon>
    </lineage>
</organism>
<comment type="similarity">
    <text evidence="2">Belongs to the universal ribosomal protein uL24 family.</text>
</comment>
<reference evidence="8" key="1">
    <citation type="journal article" date="2019" name="Mol. Phylogenet. Evol.">
        <title>Morphological evolution and classification of the red algal order Ceramiales inferred using plastid phylogenomics.</title>
        <authorList>
            <person name="Diaz-Tapia P."/>
            <person name="Pasella M.M."/>
            <person name="Verbruggen H."/>
            <person name="Maggs C.A."/>
        </authorList>
    </citation>
    <scope>NUCLEOTIDE SEQUENCE</scope>
</reference>
<evidence type="ECO:0000313" key="8">
    <source>
        <dbReference type="EMBL" id="QCI06798.1"/>
    </source>
</evidence>
<dbReference type="Pfam" id="PF17136">
    <property type="entry name" value="ribosomal_L24"/>
    <property type="match status" value="1"/>
</dbReference>
<name>A0A4D6WW21_9FLOR</name>
<comment type="function">
    <text evidence="1">One of two assembly initiator proteins, it binds directly to the 5'-end of the 23S rRNA, where it nucleates assembly of the 50S subunit.</text>
</comment>
<gene>
    <name evidence="8" type="primary">rpl24</name>
</gene>
<sequence>MKLKNNDNVIVNTGKYKGQKGKIIKTISKKNQVIIENLNVKTKHVRPQREGEQGSIKQIEAPIHVSNVTLI</sequence>
<evidence type="ECO:0000256" key="6">
    <source>
        <dbReference type="ARBA" id="ARBA00035361"/>
    </source>
</evidence>
<dbReference type="GO" id="GO:1990904">
    <property type="term" value="C:ribonucleoprotein complex"/>
    <property type="evidence" value="ECO:0007669"/>
    <property type="project" value="UniProtKB-KW"/>
</dbReference>
<dbReference type="InterPro" id="IPR005824">
    <property type="entry name" value="KOW"/>
</dbReference>
<dbReference type="SMART" id="SM00739">
    <property type="entry name" value="KOW"/>
    <property type="match status" value="1"/>
</dbReference>
<dbReference type="EMBL" id="MK814659">
    <property type="protein sequence ID" value="QCI06798.1"/>
    <property type="molecule type" value="Genomic_DNA"/>
</dbReference>
<protein>
    <recommendedName>
        <fullName evidence="5">Large ribosomal subunit protein uL24c</fullName>
    </recommendedName>
    <alternativeName>
        <fullName evidence="6">50S ribosomal protein L24, chloroplastic</fullName>
    </alternativeName>
</protein>
<dbReference type="HAMAP" id="MF_01326_B">
    <property type="entry name" value="Ribosomal_uL24_B"/>
    <property type="match status" value="1"/>
</dbReference>
<evidence type="ECO:0000256" key="1">
    <source>
        <dbReference type="ARBA" id="ARBA00004072"/>
    </source>
</evidence>
<accession>A0A4D6WW21</accession>
<dbReference type="AlphaFoldDB" id="A0A4D6WW21"/>